<gene>
    <name evidence="5" type="ORF">SAMN05444000_103160</name>
</gene>
<evidence type="ECO:0000313" key="5">
    <source>
        <dbReference type="EMBL" id="SHI82553.1"/>
    </source>
</evidence>
<dbReference type="STRING" id="1470563.SAMN05444000_103160"/>
<evidence type="ECO:0000256" key="3">
    <source>
        <dbReference type="PROSITE-ProRule" id="PRU00339"/>
    </source>
</evidence>
<keyword evidence="6" id="KW-1185">Reference proteome</keyword>
<dbReference type="InterPro" id="IPR013105">
    <property type="entry name" value="TPR_2"/>
</dbReference>
<protein>
    <submittedName>
        <fullName evidence="5">Tetratricopeptide repeat-containing protein</fullName>
    </submittedName>
</protein>
<proteinExistence type="predicted"/>
<accession>A0A1M6EAW3</accession>
<name>A0A1M6EAW3_9RHOB</name>
<keyword evidence="1" id="KW-0677">Repeat</keyword>
<evidence type="ECO:0000256" key="4">
    <source>
        <dbReference type="SAM" id="SignalP"/>
    </source>
</evidence>
<evidence type="ECO:0000256" key="1">
    <source>
        <dbReference type="ARBA" id="ARBA00022737"/>
    </source>
</evidence>
<organism evidence="5 6">
    <name type="scientific">Shimia gijangensis</name>
    <dbReference type="NCBI Taxonomy" id="1470563"/>
    <lineage>
        <taxon>Bacteria</taxon>
        <taxon>Pseudomonadati</taxon>
        <taxon>Pseudomonadota</taxon>
        <taxon>Alphaproteobacteria</taxon>
        <taxon>Rhodobacterales</taxon>
        <taxon>Roseobacteraceae</taxon>
    </lineage>
</organism>
<dbReference type="EMBL" id="FQZQ01000003">
    <property type="protein sequence ID" value="SHI82553.1"/>
    <property type="molecule type" value="Genomic_DNA"/>
</dbReference>
<keyword evidence="4" id="KW-0732">Signal</keyword>
<keyword evidence="2 3" id="KW-0802">TPR repeat</keyword>
<dbReference type="InterPro" id="IPR011990">
    <property type="entry name" value="TPR-like_helical_dom_sf"/>
</dbReference>
<dbReference type="AlphaFoldDB" id="A0A1M6EAW3"/>
<dbReference type="OrthoDB" id="8592798at2"/>
<evidence type="ECO:0000313" key="6">
    <source>
        <dbReference type="Proteomes" id="UP000183982"/>
    </source>
</evidence>
<dbReference type="SUPFAM" id="SSF48452">
    <property type="entry name" value="TPR-like"/>
    <property type="match status" value="1"/>
</dbReference>
<feature type="signal peptide" evidence="4">
    <location>
        <begin position="1"/>
        <end position="21"/>
    </location>
</feature>
<dbReference type="RefSeq" id="WP_073249576.1">
    <property type="nucleotide sequence ID" value="NZ_FQZQ01000003.1"/>
</dbReference>
<feature type="repeat" description="TPR" evidence="3">
    <location>
        <begin position="96"/>
        <end position="129"/>
    </location>
</feature>
<dbReference type="InterPro" id="IPR019734">
    <property type="entry name" value="TPR_rpt"/>
</dbReference>
<reference evidence="6" key="1">
    <citation type="submission" date="2016-11" db="EMBL/GenBank/DDBJ databases">
        <authorList>
            <person name="Varghese N."/>
            <person name="Submissions S."/>
        </authorList>
    </citation>
    <scope>NUCLEOTIDE SEQUENCE [LARGE SCALE GENOMIC DNA]</scope>
    <source>
        <strain evidence="6">DSM 100564</strain>
    </source>
</reference>
<dbReference type="Proteomes" id="UP000183982">
    <property type="component" value="Unassembled WGS sequence"/>
</dbReference>
<dbReference type="PROSITE" id="PS50005">
    <property type="entry name" value="TPR"/>
    <property type="match status" value="1"/>
</dbReference>
<dbReference type="Gene3D" id="1.25.40.10">
    <property type="entry name" value="Tetratricopeptide repeat domain"/>
    <property type="match status" value="1"/>
</dbReference>
<dbReference type="Pfam" id="PF07719">
    <property type="entry name" value="TPR_2"/>
    <property type="match status" value="1"/>
</dbReference>
<sequence length="182" mass="20259">MYFKPILLAISIALTPQASLAAGGGGDTTGVPEPTETTKKCKKSKVWSEKKKRCVKPGNASLSEDTLYEAVREYAYAGQYDNAQTILRVMQDQSDDRVLTYWGFTHRKLGNADLAMTFYERAISLNPDNLLSRSYMGQAHVEAGDTYLAWVQLQEIRTRGGMGSWPEQSLAKAIQSGKTYNY</sequence>
<evidence type="ECO:0000256" key="2">
    <source>
        <dbReference type="ARBA" id="ARBA00022803"/>
    </source>
</evidence>
<feature type="chain" id="PRO_5013087607" evidence="4">
    <location>
        <begin position="22"/>
        <end position="182"/>
    </location>
</feature>